<keyword evidence="2" id="KW-0732">Signal</keyword>
<feature type="chain" id="PRO_5031198591" evidence="2">
    <location>
        <begin position="20"/>
        <end position="145"/>
    </location>
</feature>
<sequence length="145" mass="14380">MLAAAAVCPCPPLLVPALAAGAARETEELREACRTALRRLLAVDADRLVVVGPADHPLGASDPADPTTIGGPAPGPRVLPTGTPGSFAGFGVPLEVTLGSPDVPGRTDGARDAVTPEEDEAPVADDPAPPVVGLPLAHAVAAVLL</sequence>
<dbReference type="EMBL" id="VKHT01001650">
    <property type="protein sequence ID" value="MBB0247370.1"/>
    <property type="molecule type" value="Genomic_DNA"/>
</dbReference>
<evidence type="ECO:0000256" key="1">
    <source>
        <dbReference type="SAM" id="MobiDB-lite"/>
    </source>
</evidence>
<feature type="region of interest" description="Disordered" evidence="1">
    <location>
        <begin position="53"/>
        <end position="129"/>
    </location>
</feature>
<dbReference type="AlphaFoldDB" id="A0A7W3TIP2"/>
<organism evidence="3 4">
    <name type="scientific">Streptomyces alkaliphilus</name>
    <dbReference type="NCBI Taxonomy" id="1472722"/>
    <lineage>
        <taxon>Bacteria</taxon>
        <taxon>Bacillati</taxon>
        <taxon>Actinomycetota</taxon>
        <taxon>Actinomycetes</taxon>
        <taxon>Kitasatosporales</taxon>
        <taxon>Streptomycetaceae</taxon>
        <taxon>Streptomyces</taxon>
    </lineage>
</organism>
<proteinExistence type="predicted"/>
<dbReference type="Proteomes" id="UP000538929">
    <property type="component" value="Unassembled WGS sequence"/>
</dbReference>
<reference evidence="4" key="1">
    <citation type="submission" date="2019-10" db="EMBL/GenBank/DDBJ databases">
        <title>Streptomyces sp. nov., a novel actinobacterium isolated from alkaline environment.</title>
        <authorList>
            <person name="Golinska P."/>
        </authorList>
    </citation>
    <scope>NUCLEOTIDE SEQUENCE [LARGE SCALE GENOMIC DNA]</scope>
    <source>
        <strain evidence="4">DSM 42118</strain>
    </source>
</reference>
<feature type="non-terminal residue" evidence="3">
    <location>
        <position position="145"/>
    </location>
</feature>
<evidence type="ECO:0000256" key="2">
    <source>
        <dbReference type="SAM" id="SignalP"/>
    </source>
</evidence>
<evidence type="ECO:0000313" key="4">
    <source>
        <dbReference type="Proteomes" id="UP000538929"/>
    </source>
</evidence>
<protein>
    <submittedName>
        <fullName evidence="3">Uncharacterized protein</fullName>
    </submittedName>
</protein>
<name>A0A7W3TIP2_9ACTN</name>
<evidence type="ECO:0000313" key="3">
    <source>
        <dbReference type="EMBL" id="MBB0247370.1"/>
    </source>
</evidence>
<keyword evidence="4" id="KW-1185">Reference proteome</keyword>
<feature type="signal peptide" evidence="2">
    <location>
        <begin position="1"/>
        <end position="19"/>
    </location>
</feature>
<comment type="caution">
    <text evidence="3">The sequence shown here is derived from an EMBL/GenBank/DDBJ whole genome shotgun (WGS) entry which is preliminary data.</text>
</comment>
<accession>A0A7W3TIP2</accession>
<gene>
    <name evidence="3" type="ORF">FNQ90_25415</name>
</gene>